<comment type="caution">
    <text evidence="2">The sequence shown here is derived from an EMBL/GenBank/DDBJ whole genome shotgun (WGS) entry which is preliminary data.</text>
</comment>
<accession>A0ABU6QXZ4</accession>
<sequence>PRSKRDTHDTKQALLKVTQESSKSRLAPFRLRPNVIHSNKGELTNQTRGSQLVSQVPNVTCCPQDHKASPSSSLIKARSRLHYKNLPPKATLEK</sequence>
<keyword evidence="3" id="KW-1185">Reference proteome</keyword>
<feature type="non-terminal residue" evidence="2">
    <location>
        <position position="1"/>
    </location>
</feature>
<dbReference type="EMBL" id="JASCZI010002799">
    <property type="protein sequence ID" value="MED6116443.1"/>
    <property type="molecule type" value="Genomic_DNA"/>
</dbReference>
<protein>
    <submittedName>
        <fullName evidence="2">Uncharacterized protein</fullName>
    </submittedName>
</protein>
<evidence type="ECO:0000313" key="3">
    <source>
        <dbReference type="Proteomes" id="UP001341840"/>
    </source>
</evidence>
<evidence type="ECO:0000313" key="2">
    <source>
        <dbReference type="EMBL" id="MED6116443.1"/>
    </source>
</evidence>
<evidence type="ECO:0000256" key="1">
    <source>
        <dbReference type="SAM" id="MobiDB-lite"/>
    </source>
</evidence>
<feature type="region of interest" description="Disordered" evidence="1">
    <location>
        <begin position="63"/>
        <end position="94"/>
    </location>
</feature>
<gene>
    <name evidence="2" type="ORF">PIB30_100397</name>
</gene>
<proteinExistence type="predicted"/>
<dbReference type="Proteomes" id="UP001341840">
    <property type="component" value="Unassembled WGS sequence"/>
</dbReference>
<reference evidence="2 3" key="1">
    <citation type="journal article" date="2023" name="Plants (Basel)">
        <title>Bridging the Gap: Combining Genomics and Transcriptomics Approaches to Understand Stylosanthes scabra, an Orphan Legume from the Brazilian Caatinga.</title>
        <authorList>
            <person name="Ferreira-Neto J.R.C."/>
            <person name="da Silva M.D."/>
            <person name="Binneck E."/>
            <person name="de Melo N.F."/>
            <person name="da Silva R.H."/>
            <person name="de Melo A.L.T.M."/>
            <person name="Pandolfi V."/>
            <person name="Bustamante F.O."/>
            <person name="Brasileiro-Vidal A.C."/>
            <person name="Benko-Iseppon A.M."/>
        </authorList>
    </citation>
    <scope>NUCLEOTIDE SEQUENCE [LARGE SCALE GENOMIC DNA]</scope>
    <source>
        <tissue evidence="2">Leaves</tissue>
    </source>
</reference>
<organism evidence="2 3">
    <name type="scientific">Stylosanthes scabra</name>
    <dbReference type="NCBI Taxonomy" id="79078"/>
    <lineage>
        <taxon>Eukaryota</taxon>
        <taxon>Viridiplantae</taxon>
        <taxon>Streptophyta</taxon>
        <taxon>Embryophyta</taxon>
        <taxon>Tracheophyta</taxon>
        <taxon>Spermatophyta</taxon>
        <taxon>Magnoliopsida</taxon>
        <taxon>eudicotyledons</taxon>
        <taxon>Gunneridae</taxon>
        <taxon>Pentapetalae</taxon>
        <taxon>rosids</taxon>
        <taxon>fabids</taxon>
        <taxon>Fabales</taxon>
        <taxon>Fabaceae</taxon>
        <taxon>Papilionoideae</taxon>
        <taxon>50 kb inversion clade</taxon>
        <taxon>dalbergioids sensu lato</taxon>
        <taxon>Dalbergieae</taxon>
        <taxon>Pterocarpus clade</taxon>
        <taxon>Stylosanthes</taxon>
    </lineage>
</organism>
<name>A0ABU6QXZ4_9FABA</name>